<gene>
    <name evidence="3" type="ORF">SeMB42_g01724</name>
</gene>
<evidence type="ECO:0008006" key="5">
    <source>
        <dbReference type="Google" id="ProtNLM"/>
    </source>
</evidence>
<proteinExistence type="predicted"/>
<dbReference type="Pfam" id="PF09088">
    <property type="entry name" value="MIF4G_like"/>
    <property type="match status" value="1"/>
</dbReference>
<dbReference type="InterPro" id="IPR015174">
    <property type="entry name" value="MIF4G-like_typ-2"/>
</dbReference>
<dbReference type="PANTHER" id="PTHR12412:SF2">
    <property type="entry name" value="NUCLEAR CAP-BINDING PROTEIN SUBUNIT 1"/>
    <property type="match status" value="1"/>
</dbReference>
<feature type="domain" description="MIF4G-like type 1" evidence="1">
    <location>
        <begin position="334"/>
        <end position="471"/>
    </location>
</feature>
<organism evidence="3 4">
    <name type="scientific">Synchytrium endobioticum</name>
    <dbReference type="NCBI Taxonomy" id="286115"/>
    <lineage>
        <taxon>Eukaryota</taxon>
        <taxon>Fungi</taxon>
        <taxon>Fungi incertae sedis</taxon>
        <taxon>Chytridiomycota</taxon>
        <taxon>Chytridiomycota incertae sedis</taxon>
        <taxon>Chytridiomycetes</taxon>
        <taxon>Synchytriales</taxon>
        <taxon>Synchytriaceae</taxon>
        <taxon>Synchytrium</taxon>
    </lineage>
</organism>
<accession>A0A507DM81</accession>
<dbReference type="Pfam" id="PF09090">
    <property type="entry name" value="MIF4G_like_2"/>
    <property type="match status" value="1"/>
</dbReference>
<evidence type="ECO:0000313" key="4">
    <source>
        <dbReference type="Proteomes" id="UP000317494"/>
    </source>
</evidence>
<dbReference type="InterPro" id="IPR027159">
    <property type="entry name" value="CBP80"/>
</dbReference>
<dbReference type="Gene3D" id="1.25.40.180">
    <property type="match status" value="3"/>
</dbReference>
<dbReference type="GO" id="GO:0006406">
    <property type="term" value="P:mRNA export from nucleus"/>
    <property type="evidence" value="ECO:0007669"/>
    <property type="project" value="InterPro"/>
</dbReference>
<dbReference type="InterPro" id="IPR016024">
    <property type="entry name" value="ARM-type_fold"/>
</dbReference>
<dbReference type="AlphaFoldDB" id="A0A507DM81"/>
<comment type="caution">
    <text evidence="3">The sequence shown here is derived from an EMBL/GenBank/DDBJ whole genome shotgun (WGS) entry which is preliminary data.</text>
</comment>
<dbReference type="GO" id="GO:0000339">
    <property type="term" value="F:RNA cap binding"/>
    <property type="evidence" value="ECO:0007669"/>
    <property type="project" value="InterPro"/>
</dbReference>
<dbReference type="STRING" id="286115.A0A507DM81"/>
<reference evidence="3 4" key="1">
    <citation type="journal article" date="2019" name="Sci. Rep.">
        <title>Comparative genomics of chytrid fungi reveal insights into the obligate biotrophic and pathogenic lifestyle of Synchytrium endobioticum.</title>
        <authorList>
            <person name="van de Vossenberg B.T.L.H."/>
            <person name="Warris S."/>
            <person name="Nguyen H.D.T."/>
            <person name="van Gent-Pelzer M.P.E."/>
            <person name="Joly D.L."/>
            <person name="van de Geest H.C."/>
            <person name="Bonants P.J.M."/>
            <person name="Smith D.S."/>
            <person name="Levesque C.A."/>
            <person name="van der Lee T.A.J."/>
        </authorList>
    </citation>
    <scope>NUCLEOTIDE SEQUENCE [LARGE SCALE GENOMIC DNA]</scope>
    <source>
        <strain evidence="3 4">MB42</strain>
    </source>
</reference>
<dbReference type="GO" id="GO:0000184">
    <property type="term" value="P:nuclear-transcribed mRNA catabolic process, nonsense-mediated decay"/>
    <property type="evidence" value="ECO:0007669"/>
    <property type="project" value="TreeGrafter"/>
</dbReference>
<sequence length="813" mass="93003">MSACLLAHPPRKPVFIKSVDIESDLFRTIFHLADNTKTAKDELIDLSNLLLRDFDLQKPLLVKILKTCISETPWKTSVYAVLFACMNQADPKYGPPLLDIVADALDDALKAHNWTIVRLVLRFYADLLNAGLIHVASLYTLLDVFLNAATAQGVAEERSDCFMYIIMSTIIWASKKMNILDPVNQDRILALCEAYMNQRSTPHRRATRATSFQSVLHQRPPQAPVSDLLETLWALILELPNSDWEIPALPKPFTFFALDAQAVHQPRTFTIPLDDPSIKYPFQGFRFRIYTQTPNTIDRFLLEDLTTDIVQLFAHNHPIAAKYLLAISNHITTTNLNLHDVIIETCFSELFRLPRSTEKSVYYTTLIADLCKASLDKIPPALGRAIRGIFGLIDVLNPDGIVVGGLDVEVIQRFGQWFALHLSNFGYNWKWAEWDSVLVKDETSAQMLFVREVLERCVRLAYYDRIKATLPASYKNVSTVFWESAPRPNFKYELPVPDDAPLTDLITELKIKMTAKSSAEDVFSILDHIRSHVSARNRETGANMNLDAEINPDDVAREAFVQCLLHVGHKSFSHSLTAIERYLTILKSLAVFSAAKYHMVQIVAEYWYYKPEMMEILLDKLVNYGVIDSPSLISWVLAPETLEEGCTRWYLRTILETALRKLRLKVTQTKSKLNTAEEDMRMRQEALSREGTMQGMNDEDDDDAAASVEPLRAIVNAAEKEQREAYMNLFQKFKDAMNNKIQSDIVNQVTDTPNTYWWRWVSGFFRSVVREFEPQVKSMLVTLESIVFTDDTHEAIVQLWNEQKSMLSRRFGH</sequence>
<dbReference type="PANTHER" id="PTHR12412">
    <property type="entry name" value="CAP BINDING PROTEIN"/>
    <property type="match status" value="1"/>
</dbReference>
<evidence type="ECO:0000259" key="1">
    <source>
        <dbReference type="Pfam" id="PF09088"/>
    </source>
</evidence>
<dbReference type="GO" id="GO:0003729">
    <property type="term" value="F:mRNA binding"/>
    <property type="evidence" value="ECO:0007669"/>
    <property type="project" value="TreeGrafter"/>
</dbReference>
<feature type="domain" description="MIF4G-like type 2" evidence="2">
    <location>
        <begin position="490"/>
        <end position="776"/>
    </location>
</feature>
<evidence type="ECO:0000259" key="2">
    <source>
        <dbReference type="Pfam" id="PF09090"/>
    </source>
</evidence>
<dbReference type="Proteomes" id="UP000317494">
    <property type="component" value="Unassembled WGS sequence"/>
</dbReference>
<keyword evidence="4" id="KW-1185">Reference proteome</keyword>
<name>A0A507DM81_9FUNG</name>
<dbReference type="GO" id="GO:0005634">
    <property type="term" value="C:nucleus"/>
    <property type="evidence" value="ECO:0007669"/>
    <property type="project" value="TreeGrafter"/>
</dbReference>
<protein>
    <recommendedName>
        <fullName evidence="5">MIF4G domain-containing protein</fullName>
    </recommendedName>
</protein>
<dbReference type="GO" id="GO:0005846">
    <property type="term" value="C:nuclear cap binding complex"/>
    <property type="evidence" value="ECO:0007669"/>
    <property type="project" value="InterPro"/>
</dbReference>
<dbReference type="SUPFAM" id="SSF48371">
    <property type="entry name" value="ARM repeat"/>
    <property type="match status" value="3"/>
</dbReference>
<dbReference type="EMBL" id="QEAN01000046">
    <property type="protein sequence ID" value="TPX51988.1"/>
    <property type="molecule type" value="Genomic_DNA"/>
</dbReference>
<dbReference type="VEuPathDB" id="FungiDB:SeMB42_g01724"/>
<evidence type="ECO:0000313" key="3">
    <source>
        <dbReference type="EMBL" id="TPX51988.1"/>
    </source>
</evidence>
<dbReference type="InterPro" id="IPR015172">
    <property type="entry name" value="MIF4G-like_typ-1"/>
</dbReference>